<evidence type="ECO:0000313" key="10">
    <source>
        <dbReference type="EMBL" id="OTA38344.1"/>
    </source>
</evidence>
<keyword evidence="4" id="KW-0064">Aspartyl protease</keyword>
<dbReference type="InterPro" id="IPR001461">
    <property type="entry name" value="Aspartic_peptidase_A1"/>
</dbReference>
<dbReference type="PROSITE" id="PS51767">
    <property type="entry name" value="PEPTIDASE_A1"/>
    <property type="match status" value="1"/>
</dbReference>
<reference evidence="10 11" key="1">
    <citation type="submission" date="2017-01" db="EMBL/GenBank/DDBJ databases">
        <title>The recent genome duplication of the halophilic yeast Hortaea werneckii: insights from long-read sequencing.</title>
        <authorList>
            <person name="Sinha S."/>
            <person name="Flibotte S."/>
            <person name="Neira M."/>
            <person name="Lenassi M."/>
            <person name="Gostincar C."/>
            <person name="Stajich J.E."/>
            <person name="Nislow C.E."/>
        </authorList>
    </citation>
    <scope>NUCLEOTIDE SEQUENCE [LARGE SCALE GENOMIC DNA]</scope>
    <source>
        <strain evidence="10 11">EXF-2000</strain>
    </source>
</reference>
<dbReference type="InterPro" id="IPR033876">
    <property type="entry name" value="SAP-like"/>
</dbReference>
<dbReference type="AlphaFoldDB" id="A0A1Z5TQR4"/>
<gene>
    <name evidence="10" type="ORF">BTJ68_01831</name>
</gene>
<feature type="domain" description="Peptidase A1" evidence="9">
    <location>
        <begin position="79"/>
        <end position="387"/>
    </location>
</feature>
<evidence type="ECO:0000313" key="11">
    <source>
        <dbReference type="Proteomes" id="UP000194280"/>
    </source>
</evidence>
<organism evidence="10 11">
    <name type="scientific">Hortaea werneckii EXF-2000</name>
    <dbReference type="NCBI Taxonomy" id="1157616"/>
    <lineage>
        <taxon>Eukaryota</taxon>
        <taxon>Fungi</taxon>
        <taxon>Dikarya</taxon>
        <taxon>Ascomycota</taxon>
        <taxon>Pezizomycotina</taxon>
        <taxon>Dothideomycetes</taxon>
        <taxon>Dothideomycetidae</taxon>
        <taxon>Mycosphaerellales</taxon>
        <taxon>Teratosphaeriaceae</taxon>
        <taxon>Hortaea</taxon>
    </lineage>
</organism>
<dbReference type="CDD" id="cd05474">
    <property type="entry name" value="SAP_like"/>
    <property type="match status" value="1"/>
</dbReference>
<feature type="chain" id="PRO_5013255736" description="Probable aspartic-type endopeptidase OPSB" evidence="8">
    <location>
        <begin position="19"/>
        <end position="472"/>
    </location>
</feature>
<evidence type="ECO:0000256" key="3">
    <source>
        <dbReference type="ARBA" id="ARBA00022729"/>
    </source>
</evidence>
<dbReference type="SUPFAM" id="SSF50630">
    <property type="entry name" value="Acid proteases"/>
    <property type="match status" value="1"/>
</dbReference>
<dbReference type="InterPro" id="IPR033121">
    <property type="entry name" value="PEPTIDASE_A1"/>
</dbReference>
<evidence type="ECO:0000256" key="6">
    <source>
        <dbReference type="ARBA" id="ARBA00067536"/>
    </source>
</evidence>
<dbReference type="Proteomes" id="UP000194280">
    <property type="component" value="Unassembled WGS sequence"/>
</dbReference>
<keyword evidence="3 8" id="KW-0732">Signal</keyword>
<dbReference type="OrthoDB" id="771136at2759"/>
<proteinExistence type="inferred from homology"/>
<dbReference type="STRING" id="1157616.A0A1Z5TQR4"/>
<dbReference type="Gene3D" id="2.40.70.10">
    <property type="entry name" value="Acid Proteases"/>
    <property type="match status" value="2"/>
</dbReference>
<evidence type="ECO:0000256" key="1">
    <source>
        <dbReference type="ARBA" id="ARBA00007447"/>
    </source>
</evidence>
<dbReference type="InParanoid" id="A0A1Z5TQR4"/>
<name>A0A1Z5TQR4_HORWE</name>
<dbReference type="FunFam" id="2.40.70.10:FF:000011">
    <property type="entry name" value="Aspartic protease"/>
    <property type="match status" value="1"/>
</dbReference>
<keyword evidence="11" id="KW-1185">Reference proteome</keyword>
<dbReference type="Pfam" id="PF00026">
    <property type="entry name" value="Asp"/>
    <property type="match status" value="1"/>
</dbReference>
<keyword evidence="2" id="KW-0645">Protease</keyword>
<evidence type="ECO:0000256" key="8">
    <source>
        <dbReference type="SAM" id="SignalP"/>
    </source>
</evidence>
<evidence type="ECO:0000256" key="4">
    <source>
        <dbReference type="ARBA" id="ARBA00022750"/>
    </source>
</evidence>
<dbReference type="GO" id="GO:0004190">
    <property type="term" value="F:aspartic-type endopeptidase activity"/>
    <property type="evidence" value="ECO:0007669"/>
    <property type="project" value="UniProtKB-KW"/>
</dbReference>
<dbReference type="EMBL" id="MUNK01000011">
    <property type="protein sequence ID" value="OTA38344.1"/>
    <property type="molecule type" value="Genomic_DNA"/>
</dbReference>
<sequence>MRSFTTLAVAASTLGANALNLVQPRDATAPKVIQHDIERRHVENPVARDRARAQAREARLRRRQDDTVQETLDNQETLYFMNITIGTPGQDLRMHIDTGSSDLWVNTPSSNICEGTGQYAQYNYDICADSGTYRPNKSSTYEYVNNDFNISYVDGTGASGDYVKDVVRFGGVSLEGQQFAIGYTSSSSEGVLGIGYPINEVAVQYFGDDPYANIPVHLVNSDYINTNAYSLWLNDLDASTGSILFGGVNTEKFEGTLAEIPIVQENGYYAEFIIALTAMGSSLMYLPTQITDALYDGFNAQYDESQGTAFVDCSLANSDTTLEFTFSGVTISVAMNELVIVAGYSSRGIPACILGISPTSSTPVLGDTFLRSAYVVYNIAGNEIAMAQTNFNSTSDNILEITETTSVPSATAVANAVTDIAVQTDGARIGSPSGFASSFPSSSSSAFAMPTAAPGYDFALLGAAGAGLLFAL</sequence>
<evidence type="ECO:0000256" key="2">
    <source>
        <dbReference type="ARBA" id="ARBA00022670"/>
    </source>
</evidence>
<evidence type="ECO:0000256" key="5">
    <source>
        <dbReference type="ARBA" id="ARBA00022801"/>
    </source>
</evidence>
<dbReference type="GO" id="GO:0006508">
    <property type="term" value="P:proteolysis"/>
    <property type="evidence" value="ECO:0007669"/>
    <property type="project" value="UniProtKB-KW"/>
</dbReference>
<comment type="caution">
    <text evidence="10">The sequence shown here is derived from an EMBL/GenBank/DDBJ whole genome shotgun (WGS) entry which is preliminary data.</text>
</comment>
<dbReference type="FunCoup" id="A0A1Z5TQR4">
    <property type="interactions" value="586"/>
</dbReference>
<accession>A0A1Z5TQR4</accession>
<dbReference type="InterPro" id="IPR021109">
    <property type="entry name" value="Peptidase_aspartic_dom_sf"/>
</dbReference>
<comment type="similarity">
    <text evidence="1">Belongs to the peptidase A1 family.</text>
</comment>
<feature type="signal peptide" evidence="8">
    <location>
        <begin position="1"/>
        <end position="18"/>
    </location>
</feature>
<dbReference type="VEuPathDB" id="FungiDB:BTJ68_01831"/>
<dbReference type="PRINTS" id="PR00792">
    <property type="entry name" value="PEPSIN"/>
</dbReference>
<keyword evidence="5" id="KW-0378">Hydrolase</keyword>
<evidence type="ECO:0000256" key="7">
    <source>
        <dbReference type="ARBA" id="ARBA00068059"/>
    </source>
</evidence>
<evidence type="ECO:0000259" key="9">
    <source>
        <dbReference type="PROSITE" id="PS51767"/>
    </source>
</evidence>
<dbReference type="PANTHER" id="PTHR47966:SF65">
    <property type="entry name" value="ASPARTIC-TYPE ENDOPEPTIDASE"/>
    <property type="match status" value="1"/>
</dbReference>
<protein>
    <recommendedName>
        <fullName evidence="7">Probable aspartic-type endopeptidase OPSB</fullName>
    </recommendedName>
    <alternativeName>
        <fullName evidence="6">Probable aspartic-type endopeptidase opsB</fullName>
    </alternativeName>
</protein>
<dbReference type="PANTHER" id="PTHR47966">
    <property type="entry name" value="BETA-SITE APP-CLEAVING ENZYME, ISOFORM A-RELATED"/>
    <property type="match status" value="1"/>
</dbReference>